<feature type="domain" description="RNA 2-O ribose methyltransferase substrate binding" evidence="3">
    <location>
        <begin position="6"/>
        <end position="80"/>
    </location>
</feature>
<dbReference type="Proteomes" id="UP000279600">
    <property type="component" value="Chromosome"/>
</dbReference>
<dbReference type="Pfam" id="PF00588">
    <property type="entry name" value="SpoU_methylase"/>
    <property type="match status" value="1"/>
</dbReference>
<dbReference type="NCBIfam" id="TIGR00186">
    <property type="entry name" value="rRNA_methyl_3"/>
    <property type="match status" value="1"/>
</dbReference>
<dbReference type="GO" id="GO:0032259">
    <property type="term" value="P:methylation"/>
    <property type="evidence" value="ECO:0007669"/>
    <property type="project" value="UniProtKB-KW"/>
</dbReference>
<dbReference type="InterPro" id="IPR029026">
    <property type="entry name" value="tRNA_m1G_MTases_N"/>
</dbReference>
<keyword evidence="5" id="KW-1185">Reference proteome</keyword>
<dbReference type="OrthoDB" id="9794400at2"/>
<keyword evidence="1 4" id="KW-0489">Methyltransferase</keyword>
<evidence type="ECO:0000256" key="1">
    <source>
        <dbReference type="ARBA" id="ARBA00022603"/>
    </source>
</evidence>
<sequence length="244" mass="26474">MSKEQQIHGLRPIIEAIENGEEISKIYFLKEGNGVLFNELKHKAKQANIATSYVPEEKLYKLTKENHQGAVAKLSPVKFADLEIILETTDMTANPIFLLLDGITDVGNYGAIIRTAECTGVTAIVVSEKGSAPINATTVKTSAGAVFNIPICKVNHLKDAIYLMQAYDIALVGANEKASESVFESELNKPIGIIMGSEDRGINPSTLKILDQQIKLPLKGTIGSLNVSVACGAILFEAIRQRMF</sequence>
<accession>A0A3S9N0V3</accession>
<dbReference type="InterPro" id="IPR013123">
    <property type="entry name" value="SpoU_subst-bd"/>
</dbReference>
<evidence type="ECO:0000313" key="4">
    <source>
        <dbReference type="EMBL" id="AZQ45014.1"/>
    </source>
</evidence>
<dbReference type="Pfam" id="PF08032">
    <property type="entry name" value="SpoU_sub_bind"/>
    <property type="match status" value="1"/>
</dbReference>
<dbReference type="InterPro" id="IPR029064">
    <property type="entry name" value="Ribosomal_eL30-like_sf"/>
</dbReference>
<dbReference type="InterPro" id="IPR004441">
    <property type="entry name" value="rRNA_MeTrfase_TrmH"/>
</dbReference>
<evidence type="ECO:0000256" key="2">
    <source>
        <dbReference type="ARBA" id="ARBA00022679"/>
    </source>
</evidence>
<dbReference type="Gene3D" id="3.40.1280.10">
    <property type="match status" value="1"/>
</dbReference>
<name>A0A3S9N0V3_9FLAO</name>
<dbReference type="SUPFAM" id="SSF75217">
    <property type="entry name" value="alpha/beta knot"/>
    <property type="match status" value="1"/>
</dbReference>
<dbReference type="PANTHER" id="PTHR46429">
    <property type="entry name" value="23S RRNA (GUANOSINE-2'-O-)-METHYLTRANSFERASE RLMB"/>
    <property type="match status" value="1"/>
</dbReference>
<proteinExistence type="predicted"/>
<protein>
    <submittedName>
        <fullName evidence="4">23S rRNA (Guanosine(2251)-2'-O)-methyltransferase RlmB</fullName>
    </submittedName>
</protein>
<dbReference type="SUPFAM" id="SSF55315">
    <property type="entry name" value="L30e-like"/>
    <property type="match status" value="1"/>
</dbReference>
<evidence type="ECO:0000259" key="3">
    <source>
        <dbReference type="SMART" id="SM00967"/>
    </source>
</evidence>
<dbReference type="GO" id="GO:0006396">
    <property type="term" value="P:RNA processing"/>
    <property type="evidence" value="ECO:0007669"/>
    <property type="project" value="InterPro"/>
</dbReference>
<reference evidence="4 5" key="1">
    <citation type="submission" date="2018-12" db="EMBL/GenBank/DDBJ databases">
        <title>Complete genome of Nonlabens sp. MJ115.</title>
        <authorList>
            <person name="Choi H.S."/>
            <person name="Jung J."/>
        </authorList>
    </citation>
    <scope>NUCLEOTIDE SEQUENCE [LARGE SCALE GENOMIC DNA]</scope>
    <source>
        <strain evidence="4 5">MJ115</strain>
    </source>
</reference>
<gene>
    <name evidence="4" type="primary">rlmB</name>
    <name evidence="4" type="ORF">EJ995_12530</name>
</gene>
<dbReference type="GO" id="GO:0003723">
    <property type="term" value="F:RNA binding"/>
    <property type="evidence" value="ECO:0007669"/>
    <property type="project" value="InterPro"/>
</dbReference>
<evidence type="ECO:0000313" key="5">
    <source>
        <dbReference type="Proteomes" id="UP000279600"/>
    </source>
</evidence>
<dbReference type="KEGG" id="noj:EJ995_12530"/>
<dbReference type="GO" id="GO:0005829">
    <property type="term" value="C:cytosol"/>
    <property type="evidence" value="ECO:0007669"/>
    <property type="project" value="TreeGrafter"/>
</dbReference>
<dbReference type="SMART" id="SM00967">
    <property type="entry name" value="SpoU_sub_bind"/>
    <property type="match status" value="1"/>
</dbReference>
<dbReference type="PANTHER" id="PTHR46429:SF1">
    <property type="entry name" value="23S RRNA (GUANOSINE-2'-O-)-METHYLTRANSFERASE RLMB"/>
    <property type="match status" value="1"/>
</dbReference>
<dbReference type="AlphaFoldDB" id="A0A3S9N0V3"/>
<dbReference type="GO" id="GO:0008173">
    <property type="term" value="F:RNA methyltransferase activity"/>
    <property type="evidence" value="ECO:0007669"/>
    <property type="project" value="InterPro"/>
</dbReference>
<dbReference type="Gene3D" id="3.30.1330.30">
    <property type="match status" value="1"/>
</dbReference>
<dbReference type="RefSeq" id="WP_126448722.1">
    <property type="nucleotide sequence ID" value="NZ_CP034549.1"/>
</dbReference>
<keyword evidence="2 4" id="KW-0808">Transferase</keyword>
<organism evidence="4 5">
    <name type="scientific">Nonlabens ponticola</name>
    <dbReference type="NCBI Taxonomy" id="2496866"/>
    <lineage>
        <taxon>Bacteria</taxon>
        <taxon>Pseudomonadati</taxon>
        <taxon>Bacteroidota</taxon>
        <taxon>Flavobacteriia</taxon>
        <taxon>Flavobacteriales</taxon>
        <taxon>Flavobacteriaceae</taxon>
        <taxon>Nonlabens</taxon>
    </lineage>
</organism>
<dbReference type="EMBL" id="CP034549">
    <property type="protein sequence ID" value="AZQ45014.1"/>
    <property type="molecule type" value="Genomic_DNA"/>
</dbReference>
<dbReference type="InterPro" id="IPR029028">
    <property type="entry name" value="Alpha/beta_knot_MTases"/>
</dbReference>
<dbReference type="CDD" id="cd18103">
    <property type="entry name" value="SpoU-like_RlmB"/>
    <property type="match status" value="1"/>
</dbReference>
<dbReference type="InterPro" id="IPR001537">
    <property type="entry name" value="SpoU_MeTrfase"/>
</dbReference>